<evidence type="ECO:0000313" key="3">
    <source>
        <dbReference type="Proteomes" id="UP000095751"/>
    </source>
</evidence>
<name>A0A1E7FLL5_9STRA</name>
<dbReference type="AlphaFoldDB" id="A0A1E7FLL5"/>
<dbReference type="OrthoDB" id="189024at2759"/>
<dbReference type="InParanoid" id="A0A1E7FLL5"/>
<protein>
    <submittedName>
        <fullName evidence="2">Uncharacterized protein</fullName>
    </submittedName>
</protein>
<feature type="region of interest" description="Disordered" evidence="1">
    <location>
        <begin position="1"/>
        <end position="35"/>
    </location>
</feature>
<reference evidence="2 3" key="1">
    <citation type="submission" date="2016-09" db="EMBL/GenBank/DDBJ databases">
        <title>Extensive genetic diversity and differential bi-allelic expression allows diatom success in the polar Southern Ocean.</title>
        <authorList>
            <consortium name="DOE Joint Genome Institute"/>
            <person name="Mock T."/>
            <person name="Otillar R.P."/>
            <person name="Strauss J."/>
            <person name="Dupont C."/>
            <person name="Frickenhaus S."/>
            <person name="Maumus F."/>
            <person name="Mcmullan M."/>
            <person name="Sanges R."/>
            <person name="Schmutz J."/>
            <person name="Toseland A."/>
            <person name="Valas R."/>
            <person name="Veluchamy A."/>
            <person name="Ward B.J."/>
            <person name="Allen A."/>
            <person name="Barry K."/>
            <person name="Falciatore A."/>
            <person name="Ferrante M."/>
            <person name="Fortunato A.E."/>
            <person name="Gloeckner G."/>
            <person name="Gruber A."/>
            <person name="Hipkin R."/>
            <person name="Janech M."/>
            <person name="Kroth P."/>
            <person name="Leese F."/>
            <person name="Lindquist E."/>
            <person name="Lyon B.R."/>
            <person name="Martin J."/>
            <person name="Mayer C."/>
            <person name="Parker M."/>
            <person name="Quesneville H."/>
            <person name="Raymond J."/>
            <person name="Uhlig C."/>
            <person name="Valentin K.U."/>
            <person name="Worden A.Z."/>
            <person name="Armbrust E.V."/>
            <person name="Bowler C."/>
            <person name="Green B."/>
            <person name="Moulton V."/>
            <person name="Van Oosterhout C."/>
            <person name="Grigoriev I."/>
        </authorList>
    </citation>
    <scope>NUCLEOTIDE SEQUENCE [LARGE SCALE GENOMIC DNA]</scope>
    <source>
        <strain evidence="2 3">CCMP1102</strain>
    </source>
</reference>
<dbReference type="KEGG" id="fcy:FRACYDRAFT_237349"/>
<evidence type="ECO:0000256" key="1">
    <source>
        <dbReference type="SAM" id="MobiDB-lite"/>
    </source>
</evidence>
<gene>
    <name evidence="2" type="ORF">FRACYDRAFT_237349</name>
</gene>
<evidence type="ECO:0000313" key="2">
    <source>
        <dbReference type="EMBL" id="OEU19058.1"/>
    </source>
</evidence>
<keyword evidence="3" id="KW-1185">Reference proteome</keyword>
<dbReference type="EMBL" id="KV784356">
    <property type="protein sequence ID" value="OEU19058.1"/>
    <property type="molecule type" value="Genomic_DNA"/>
</dbReference>
<feature type="compositionally biased region" description="Low complexity" evidence="1">
    <location>
        <begin position="1"/>
        <end position="23"/>
    </location>
</feature>
<proteinExistence type="predicted"/>
<feature type="region of interest" description="Disordered" evidence="1">
    <location>
        <begin position="88"/>
        <end position="121"/>
    </location>
</feature>
<feature type="compositionally biased region" description="Basic and acidic residues" evidence="1">
    <location>
        <begin position="102"/>
        <end position="121"/>
    </location>
</feature>
<sequence>MTSSASASVSAPVSAPVSVSSESVTEEDSEEEIERKRKLKEKFEMLRRGFPKNANIVTAGGWYNLEQLSHDPKTTLTQFIINGIKKEAVQHHHHHQESKSSSSEKEKHHDQEGIEKENQERDNEKLNALCLLLYGMGKGFIADTMDGEWDIVFTKSFTKSTTGTTSTTITTSSSRNTVVIGSGDNNSKNNKSKKNRGNRLFFNIQKLLFQKRYTFLKWGLLINTIKYLPISENYSISSKGKIVVRRIVCTLLNRILKWWKLPSIKLPTIRSIKKRYLDIIYLDDDICISGSGFGGSGDSSENGRQNQNQLFIHFRPKYLQTMMSQYNRFTATTTTLSGSGIGHSNSKSNNYGDILDDSLC</sequence>
<dbReference type="Proteomes" id="UP000095751">
    <property type="component" value="Unassembled WGS sequence"/>
</dbReference>
<accession>A0A1E7FLL5</accession>
<organism evidence="2 3">
    <name type="scientific">Fragilariopsis cylindrus CCMP1102</name>
    <dbReference type="NCBI Taxonomy" id="635003"/>
    <lineage>
        <taxon>Eukaryota</taxon>
        <taxon>Sar</taxon>
        <taxon>Stramenopiles</taxon>
        <taxon>Ochrophyta</taxon>
        <taxon>Bacillariophyta</taxon>
        <taxon>Bacillariophyceae</taxon>
        <taxon>Bacillariophycidae</taxon>
        <taxon>Bacillariales</taxon>
        <taxon>Bacillariaceae</taxon>
        <taxon>Fragilariopsis</taxon>
    </lineage>
</organism>